<organism evidence="2 3">
    <name type="scientific">[Ruminococcus] lactaris ATCC 29176</name>
    <dbReference type="NCBI Taxonomy" id="471875"/>
    <lineage>
        <taxon>Bacteria</taxon>
        <taxon>Bacillati</taxon>
        <taxon>Bacillota</taxon>
        <taxon>Clostridia</taxon>
        <taxon>Lachnospirales</taxon>
        <taxon>Lachnospiraceae</taxon>
        <taxon>Mediterraneibacter</taxon>
    </lineage>
</organism>
<accession>B5CS08</accession>
<comment type="caution">
    <text evidence="2">The sequence shown here is derived from an EMBL/GenBank/DDBJ whole genome shotgun (WGS) entry which is preliminary data.</text>
</comment>
<dbReference type="RefSeq" id="WP_005612529.1">
    <property type="nucleotide sequence ID" value="NZ_CP102292.1"/>
</dbReference>
<proteinExistence type="predicted"/>
<dbReference type="Proteomes" id="UP000003254">
    <property type="component" value="Unassembled WGS sequence"/>
</dbReference>
<reference evidence="2 3" key="1">
    <citation type="submission" date="2008-08" db="EMBL/GenBank/DDBJ databases">
        <title>Draft genome sequence of Ruminococcus lactaris ATCC 29176.</title>
        <authorList>
            <person name="Sudarsanam P."/>
            <person name="Ley R."/>
            <person name="Guruge J."/>
            <person name="Turnbaugh P.J."/>
            <person name="Mahowald M."/>
            <person name="Liep D."/>
            <person name="Gordon J."/>
        </authorList>
    </citation>
    <scope>NUCLEOTIDE SEQUENCE [LARGE SCALE GENOMIC DNA]</scope>
    <source>
        <strain evidence="2 3">ATCC 29176</strain>
    </source>
</reference>
<reference evidence="2 3" key="2">
    <citation type="submission" date="2008-08" db="EMBL/GenBank/DDBJ databases">
        <authorList>
            <person name="Fulton L."/>
            <person name="Clifton S."/>
            <person name="Fulton B."/>
            <person name="Xu J."/>
            <person name="Minx P."/>
            <person name="Pepin K.H."/>
            <person name="Johnson M."/>
            <person name="Bhonagiri V."/>
            <person name="Nash W.E."/>
            <person name="Mardis E.R."/>
            <person name="Wilson R.K."/>
        </authorList>
    </citation>
    <scope>NUCLEOTIDE SEQUENCE [LARGE SCALE GENOMIC DNA]</scope>
    <source>
        <strain evidence="2 3">ATCC 29176</strain>
    </source>
</reference>
<dbReference type="InterPro" id="IPR003959">
    <property type="entry name" value="ATPase_AAA_core"/>
</dbReference>
<feature type="domain" description="ATPase AAA-type core" evidence="1">
    <location>
        <begin position="46"/>
        <end position="334"/>
    </location>
</feature>
<dbReference type="PANTHER" id="PTHR40396:SF1">
    <property type="entry name" value="ATPASE AAA-TYPE CORE DOMAIN-CONTAINING PROTEIN"/>
    <property type="match status" value="1"/>
</dbReference>
<dbReference type="HOGENOM" id="CLU_046693_2_0_9"/>
<protein>
    <recommendedName>
        <fullName evidence="1">ATPase AAA-type core domain-containing protein</fullName>
    </recommendedName>
</protein>
<dbReference type="PANTHER" id="PTHR40396">
    <property type="entry name" value="ATPASE-LIKE PROTEIN"/>
    <property type="match status" value="1"/>
</dbReference>
<gene>
    <name evidence="2" type="ORF">RUMLAC_02259</name>
</gene>
<dbReference type="Gene3D" id="3.40.50.300">
    <property type="entry name" value="P-loop containing nucleotide triphosphate hydrolases"/>
    <property type="match status" value="1"/>
</dbReference>
<dbReference type="AlphaFoldDB" id="B5CS08"/>
<dbReference type="Pfam" id="PF13304">
    <property type="entry name" value="AAA_21"/>
    <property type="match status" value="1"/>
</dbReference>
<dbReference type="eggNOG" id="COG1106">
    <property type="taxonomic scope" value="Bacteria"/>
</dbReference>
<dbReference type="GO" id="GO:0005524">
    <property type="term" value="F:ATP binding"/>
    <property type="evidence" value="ECO:0007669"/>
    <property type="project" value="InterPro"/>
</dbReference>
<dbReference type="GO" id="GO:0016887">
    <property type="term" value="F:ATP hydrolysis activity"/>
    <property type="evidence" value="ECO:0007669"/>
    <property type="project" value="InterPro"/>
</dbReference>
<dbReference type="InterPro" id="IPR027417">
    <property type="entry name" value="P-loop_NTPase"/>
</dbReference>
<dbReference type="EMBL" id="ABOU02000048">
    <property type="protein sequence ID" value="EDY32096.1"/>
    <property type="molecule type" value="Genomic_DNA"/>
</dbReference>
<evidence type="ECO:0000313" key="2">
    <source>
        <dbReference type="EMBL" id="EDY32096.1"/>
    </source>
</evidence>
<evidence type="ECO:0000313" key="3">
    <source>
        <dbReference type="Proteomes" id="UP000003254"/>
    </source>
</evidence>
<keyword evidence="3" id="KW-1185">Reference proteome</keyword>
<sequence>MLCQFSFQNFKSYKGETTLDFQAATLPEFKETLITEEKATDLLPVSVIYGPNGGGKSNLLQALSCVISTIVKPVHELEKNRQNLILQQKVDAVPFLFDQDSANEPTEFRMFFRIAKNEYCYYISLKNDEIISESLYRKSITGKKSATIFERETDNITLGPSINKKSINTSVNPKMPYLSFLAINYDISVISEVMTWFESCIIRSYANPIVEHQIMLAKDAPYKEQFIRALNDMDIDITDYRYDEDSHQLFMKRNLGTAEYELPFSEESDGTRKLIAALPVILLALREGRMVIIDELDAKLHPKLLKYVISLFKNKEINQYGAQLLFTSHDMYTLKNTVFRRDEIWFAAENNAHESEIYSLHEIRGEDNDRIKNTAAYDKQYLEGRYGADPYLSNMLGGEF</sequence>
<name>B5CS08_9FIRM</name>
<dbReference type="SUPFAM" id="SSF52540">
    <property type="entry name" value="P-loop containing nucleoside triphosphate hydrolases"/>
    <property type="match status" value="1"/>
</dbReference>
<evidence type="ECO:0000259" key="1">
    <source>
        <dbReference type="Pfam" id="PF13304"/>
    </source>
</evidence>
<dbReference type="GeneID" id="77334012"/>